<feature type="binding site" evidence="5">
    <location>
        <position position="482"/>
    </location>
    <ligand>
        <name>AMP</name>
        <dbReference type="ChEBI" id="CHEBI:456215"/>
    </ligand>
</feature>
<feature type="binding site" evidence="6">
    <location>
        <position position="328"/>
    </location>
    <ligand>
        <name>Zn(2+)</name>
        <dbReference type="ChEBI" id="CHEBI:29105"/>
        <label>1</label>
    </ligand>
</feature>
<feature type="binding site" evidence="5">
    <location>
        <position position="365"/>
    </location>
    <ligand>
        <name>AMP</name>
        <dbReference type="ChEBI" id="CHEBI:456215"/>
    </ligand>
</feature>
<dbReference type="InterPro" id="IPR002073">
    <property type="entry name" value="PDEase_catalytic_dom"/>
</dbReference>
<dbReference type="Gene3D" id="1.10.1300.10">
    <property type="entry name" value="3'5'-cyclic nucleotide phosphodiesterase, catalytic domain"/>
    <property type="match status" value="1"/>
</dbReference>
<feature type="binding site" evidence="5">
    <location>
        <begin position="324"/>
        <end position="328"/>
    </location>
    <ligand>
        <name>AMP</name>
        <dbReference type="ChEBI" id="CHEBI:456215"/>
    </ligand>
</feature>
<feature type="binding site" evidence="6">
    <location>
        <position position="364"/>
    </location>
    <ligand>
        <name>Zn(2+)</name>
        <dbReference type="ChEBI" id="CHEBI:29105"/>
        <label>1</label>
    </ligand>
</feature>
<feature type="region of interest" description="Disordered" evidence="8">
    <location>
        <begin position="642"/>
        <end position="693"/>
    </location>
</feature>
<evidence type="ECO:0000256" key="6">
    <source>
        <dbReference type="PIRSR" id="PIRSR623088-3"/>
    </source>
</evidence>
<dbReference type="PRINTS" id="PR00387">
    <property type="entry name" value="PDIESTERASE1"/>
</dbReference>
<reference evidence="10" key="1">
    <citation type="submission" date="2021-02" db="EMBL/GenBank/DDBJ databases">
        <authorList>
            <person name="Nowell W R."/>
        </authorList>
    </citation>
    <scope>NUCLEOTIDE SEQUENCE</scope>
</reference>
<keyword evidence="3" id="KW-0114">cAMP</keyword>
<name>A0A813UNX1_ADIRI</name>
<dbReference type="InterPro" id="IPR036971">
    <property type="entry name" value="PDEase_catalytic_dom_sf"/>
</dbReference>
<dbReference type="Pfam" id="PF00233">
    <property type="entry name" value="PDEase_I"/>
    <property type="match status" value="1"/>
</dbReference>
<feature type="compositionally biased region" description="Low complexity" evidence="8">
    <location>
        <begin position="575"/>
        <end position="599"/>
    </location>
</feature>
<evidence type="ECO:0000256" key="8">
    <source>
        <dbReference type="SAM" id="MobiDB-lite"/>
    </source>
</evidence>
<feature type="compositionally biased region" description="Low complexity" evidence="8">
    <location>
        <begin position="642"/>
        <end position="680"/>
    </location>
</feature>
<feature type="binding site" evidence="6">
    <location>
        <position position="365"/>
    </location>
    <ligand>
        <name>Zn(2+)</name>
        <dbReference type="ChEBI" id="CHEBI:29105"/>
        <label>2</label>
    </ligand>
</feature>
<comment type="cofactor">
    <cofactor evidence="7">
        <name>a divalent metal cation</name>
        <dbReference type="ChEBI" id="CHEBI:60240"/>
    </cofactor>
    <text evidence="7">Binds 2 divalent metal cations per subunit. Site 1 may preferentially bind zinc ions, while site 2 has a preference for magnesium and/or manganese ions.</text>
</comment>
<dbReference type="EMBL" id="CAJNOJ010000017">
    <property type="protein sequence ID" value="CAF0826303.1"/>
    <property type="molecule type" value="Genomic_DNA"/>
</dbReference>
<dbReference type="PROSITE" id="PS51845">
    <property type="entry name" value="PDEASE_I_2"/>
    <property type="match status" value="1"/>
</dbReference>
<gene>
    <name evidence="10" type="ORF">EDS130_LOCUS6110</name>
</gene>
<dbReference type="PANTHER" id="PTHR11347">
    <property type="entry name" value="CYCLIC NUCLEOTIDE PHOSPHODIESTERASE"/>
    <property type="match status" value="1"/>
</dbReference>
<sequence length="693" mass="76645">MRARSNTAVDARRRLVTLATCLPCQNELAFDRHRTSYVSWLKRHQDDMIVTPFAQLLASLKNVRKNFVDLTHIPPERAKRSSQHNSAQAASPILNKVTTTSTAPAAAAASTTTDDNALTQAISTLDELDWCLEQLETMQTHKSVSDLASLKFKRMLNKELSHFAENNKTSAQISDYLYSTYTDKKEPDVDLSQVMSSLRGLPSDEFNTVITSKTIDTSMSSPTLMGQITGIQTTTTALTTKSPIPELGVDTSQPDELRALLERINDWGLDTFRIEELSGQRPLTAITYRIFQDRLLLKTYAIEPHTLISYLLTLEDHYQQVPYHNKAHGADVCQSMHVLLNASALDGVFTELEIMSAIFASAVHDVDHPGVTNQFLINTKSDLAIMYNDESVLENHHLAVAFKLLQAEERNIFSHLSAKQIKTLRKMVIDMVLATDMSKHMQLLADLKTMVESKKVTGNNIIMLESYDDRIQVLQNMIHCADLSNPTKPLDIYIKWTDRIMEEFWRQGDKERDLGLEISPMCDRRVASVEKHQVGFIEFIVHPLWETWADLVYPDASAILETLEQNRDWYQARLSSPSPSSTSGNLDNSSSNTNISSSSPQQDTIQPITSSALSSSPSPMSCDVLTSTSSNSTIINANSAGDQLIPSSLTPSSLTTSTSRISSPSSTATAAAGTSSAASGNGEFQMTVTPATS</sequence>
<evidence type="ECO:0000259" key="9">
    <source>
        <dbReference type="PROSITE" id="PS51845"/>
    </source>
</evidence>
<dbReference type="AlphaFoldDB" id="A0A813UNX1"/>
<dbReference type="FunFam" id="1.10.1300.10:FF:000001">
    <property type="entry name" value="Phosphodiesterase"/>
    <property type="match status" value="1"/>
</dbReference>
<feature type="compositionally biased region" description="Polar residues" evidence="8">
    <location>
        <begin position="600"/>
        <end position="609"/>
    </location>
</feature>
<evidence type="ECO:0000256" key="2">
    <source>
        <dbReference type="ARBA" id="ARBA00022801"/>
    </source>
</evidence>
<feature type="compositionally biased region" description="Low complexity" evidence="8">
    <location>
        <begin position="610"/>
        <end position="626"/>
    </location>
</feature>
<accession>A0A813UNX1</accession>
<evidence type="ECO:0000256" key="4">
    <source>
        <dbReference type="PIRSR" id="PIRSR623088-1"/>
    </source>
</evidence>
<dbReference type="InterPro" id="IPR023174">
    <property type="entry name" value="PDEase_CS"/>
</dbReference>
<dbReference type="GO" id="GO:0046872">
    <property type="term" value="F:metal ion binding"/>
    <property type="evidence" value="ECO:0007669"/>
    <property type="project" value="UniProtKB-KW"/>
</dbReference>
<feature type="binding site" evidence="6">
    <location>
        <position position="482"/>
    </location>
    <ligand>
        <name>Zn(2+)</name>
        <dbReference type="ChEBI" id="CHEBI:29105"/>
        <label>1</label>
    </ligand>
</feature>
<dbReference type="GO" id="GO:0004114">
    <property type="term" value="F:3',5'-cyclic-nucleotide phosphodiesterase activity"/>
    <property type="evidence" value="ECO:0007669"/>
    <property type="project" value="InterPro"/>
</dbReference>
<proteinExistence type="inferred from homology"/>
<dbReference type="Pfam" id="PF18100">
    <property type="entry name" value="PDE4_UCR"/>
    <property type="match status" value="1"/>
</dbReference>
<dbReference type="EC" id="3.1.4.-" evidence="7"/>
<keyword evidence="1 6" id="KW-0479">Metal-binding</keyword>
<evidence type="ECO:0000256" key="5">
    <source>
        <dbReference type="PIRSR" id="PIRSR623088-2"/>
    </source>
</evidence>
<evidence type="ECO:0000256" key="7">
    <source>
        <dbReference type="RuleBase" id="RU363067"/>
    </source>
</evidence>
<organism evidence="10 11">
    <name type="scientific">Adineta ricciae</name>
    <name type="common">Rotifer</name>
    <dbReference type="NCBI Taxonomy" id="249248"/>
    <lineage>
        <taxon>Eukaryota</taxon>
        <taxon>Metazoa</taxon>
        <taxon>Spiralia</taxon>
        <taxon>Gnathifera</taxon>
        <taxon>Rotifera</taxon>
        <taxon>Eurotatoria</taxon>
        <taxon>Bdelloidea</taxon>
        <taxon>Adinetida</taxon>
        <taxon>Adinetidae</taxon>
        <taxon>Adineta</taxon>
    </lineage>
</organism>
<dbReference type="Proteomes" id="UP000663852">
    <property type="component" value="Unassembled WGS sequence"/>
</dbReference>
<feature type="region of interest" description="Disordered" evidence="8">
    <location>
        <begin position="75"/>
        <end position="96"/>
    </location>
</feature>
<comment type="similarity">
    <text evidence="7">Belongs to the cyclic nucleotide phosphodiesterase family.</text>
</comment>
<evidence type="ECO:0000313" key="10">
    <source>
        <dbReference type="EMBL" id="CAF0826303.1"/>
    </source>
</evidence>
<feature type="domain" description="PDEase" evidence="9">
    <location>
        <begin position="249"/>
        <end position="577"/>
    </location>
</feature>
<dbReference type="InterPro" id="IPR040844">
    <property type="entry name" value="PDE4_UCR"/>
</dbReference>
<comment type="caution">
    <text evidence="10">The sequence shown here is derived from an EMBL/GenBank/DDBJ whole genome shotgun (WGS) entry which is preliminary data.</text>
</comment>
<feature type="binding site" evidence="6">
    <location>
        <position position="365"/>
    </location>
    <ligand>
        <name>Zn(2+)</name>
        <dbReference type="ChEBI" id="CHEBI:29105"/>
        <label>1</label>
    </ligand>
</feature>
<dbReference type="GO" id="GO:0007165">
    <property type="term" value="P:signal transduction"/>
    <property type="evidence" value="ECO:0007669"/>
    <property type="project" value="InterPro"/>
</dbReference>
<feature type="region of interest" description="Disordered" evidence="8">
    <location>
        <begin position="573"/>
        <end position="626"/>
    </location>
</feature>
<evidence type="ECO:0000313" key="11">
    <source>
        <dbReference type="Proteomes" id="UP000663852"/>
    </source>
</evidence>
<protein>
    <recommendedName>
        <fullName evidence="7">Phosphodiesterase</fullName>
        <ecNumber evidence="7">3.1.4.-</ecNumber>
    </recommendedName>
</protein>
<dbReference type="InterPro" id="IPR023088">
    <property type="entry name" value="PDEase"/>
</dbReference>
<dbReference type="OrthoDB" id="189220at2759"/>
<feature type="active site" description="Proton donor" evidence="4">
    <location>
        <position position="324"/>
    </location>
</feature>
<evidence type="ECO:0000256" key="3">
    <source>
        <dbReference type="ARBA" id="ARBA00023149"/>
    </source>
</evidence>
<feature type="compositionally biased region" description="Polar residues" evidence="8">
    <location>
        <begin position="682"/>
        <end position="693"/>
    </location>
</feature>
<feature type="binding site" evidence="5">
    <location>
        <position position="533"/>
    </location>
    <ligand>
        <name>AMP</name>
        <dbReference type="ChEBI" id="CHEBI:456215"/>
    </ligand>
</feature>
<keyword evidence="2 7" id="KW-0378">Hydrolase</keyword>
<dbReference type="PROSITE" id="PS00126">
    <property type="entry name" value="PDEASE_I_1"/>
    <property type="match status" value="1"/>
</dbReference>
<evidence type="ECO:0000256" key="1">
    <source>
        <dbReference type="ARBA" id="ARBA00022723"/>
    </source>
</evidence>
<dbReference type="SUPFAM" id="SSF109604">
    <property type="entry name" value="HD-domain/PDEase-like"/>
    <property type="match status" value="1"/>
</dbReference>